<keyword evidence="1" id="KW-0813">Transport</keyword>
<proteinExistence type="inferred from homology"/>
<dbReference type="GO" id="GO:1902600">
    <property type="term" value="P:proton transmembrane transport"/>
    <property type="evidence" value="ECO:0007669"/>
    <property type="project" value="UniProtKB-KW"/>
</dbReference>
<dbReference type="AlphaFoldDB" id="A0A4R3NXS1"/>
<evidence type="ECO:0000313" key="5">
    <source>
        <dbReference type="Proteomes" id="UP000295097"/>
    </source>
</evidence>
<dbReference type="InterPro" id="IPR032820">
    <property type="entry name" value="ATPase_put"/>
</dbReference>
<evidence type="ECO:0000313" key="4">
    <source>
        <dbReference type="EMBL" id="TCT44560.1"/>
    </source>
</evidence>
<keyword evidence="1" id="KW-0406">Ion transport</keyword>
<comment type="caution">
    <text evidence="4">The sequence shown here is derived from an EMBL/GenBank/DDBJ whole genome shotgun (WGS) entry which is preliminary data.</text>
</comment>
<dbReference type="InterPro" id="IPR016989">
    <property type="entry name" value="Atp1_alphaprobac"/>
</dbReference>
<feature type="transmembrane region" description="Helical" evidence="3">
    <location>
        <begin position="50"/>
        <end position="68"/>
    </location>
</feature>
<sequence length="113" mass="12731">MMQDGEDELEERRKQLASALGQRRGQKTDEGSDKPEKVNDRREMSRGLKLSNEFISAIFVGFMLGYILDRFAGTSPWGMIVCLLLGFGAGILNILRSVGLVVEPEDRIKRDKK</sequence>
<evidence type="ECO:0000256" key="1">
    <source>
        <dbReference type="PIRNR" id="PIRNR032126"/>
    </source>
</evidence>
<evidence type="ECO:0000256" key="3">
    <source>
        <dbReference type="SAM" id="Phobius"/>
    </source>
</evidence>
<comment type="function">
    <text evidence="1">A possible function for this protein is to guide the assembly of the membrane sector of the ATPase enzyme complex.</text>
</comment>
<feature type="compositionally biased region" description="Basic and acidic residues" evidence="2">
    <location>
        <begin position="26"/>
        <end position="44"/>
    </location>
</feature>
<keyword evidence="3" id="KW-1133">Transmembrane helix</keyword>
<feature type="region of interest" description="Disordered" evidence="2">
    <location>
        <begin position="1"/>
        <end position="44"/>
    </location>
</feature>
<feature type="transmembrane region" description="Helical" evidence="3">
    <location>
        <begin position="74"/>
        <end position="95"/>
    </location>
</feature>
<dbReference type="Proteomes" id="UP000295097">
    <property type="component" value="Unassembled WGS sequence"/>
</dbReference>
<dbReference type="GO" id="GO:0045259">
    <property type="term" value="C:proton-transporting ATP synthase complex"/>
    <property type="evidence" value="ECO:0007669"/>
    <property type="project" value="UniProtKB-UniRule"/>
</dbReference>
<organism evidence="4 5">
    <name type="scientific">Martelella mediterranea</name>
    <dbReference type="NCBI Taxonomy" id="293089"/>
    <lineage>
        <taxon>Bacteria</taxon>
        <taxon>Pseudomonadati</taxon>
        <taxon>Pseudomonadota</taxon>
        <taxon>Alphaproteobacteria</taxon>
        <taxon>Hyphomicrobiales</taxon>
        <taxon>Aurantimonadaceae</taxon>
        <taxon>Martelella</taxon>
    </lineage>
</organism>
<evidence type="ECO:0000256" key="2">
    <source>
        <dbReference type="SAM" id="MobiDB-lite"/>
    </source>
</evidence>
<keyword evidence="5" id="KW-1185">Reference proteome</keyword>
<dbReference type="OrthoDB" id="15401at2"/>
<keyword evidence="3" id="KW-0812">Transmembrane</keyword>
<keyword evidence="1" id="KW-0375">Hydrogen ion transport</keyword>
<accession>A0A4R3NXS1</accession>
<protein>
    <recommendedName>
        <fullName evidence="1">ATP synthase protein I</fullName>
    </recommendedName>
</protein>
<dbReference type="PIRSF" id="PIRSF032126">
    <property type="entry name" value="F0F1_ATP_synthase_subunit_I"/>
    <property type="match status" value="1"/>
</dbReference>
<dbReference type="Pfam" id="PF09527">
    <property type="entry name" value="ATPase_gene1"/>
    <property type="match status" value="1"/>
</dbReference>
<dbReference type="RefSeq" id="WP_132308005.1">
    <property type="nucleotide sequence ID" value="NZ_SMAR01000002.1"/>
</dbReference>
<name>A0A4R3NXS1_9HYPH</name>
<gene>
    <name evidence="4" type="ORF">EDC90_1002109</name>
</gene>
<comment type="similarity">
    <text evidence="1">Belongs to the bacterial AtpI family.</text>
</comment>
<reference evidence="4 5" key="1">
    <citation type="submission" date="2019-03" db="EMBL/GenBank/DDBJ databases">
        <title>Freshwater and sediment microbial communities from various areas in North America, analyzing microbe dynamics in response to fracking.</title>
        <authorList>
            <person name="Lamendella R."/>
        </authorList>
    </citation>
    <scope>NUCLEOTIDE SEQUENCE [LARGE SCALE GENOMIC DNA]</scope>
    <source>
        <strain evidence="4 5">175.2</strain>
    </source>
</reference>
<dbReference type="EMBL" id="SMAR01000002">
    <property type="protein sequence ID" value="TCT44560.1"/>
    <property type="molecule type" value="Genomic_DNA"/>
</dbReference>
<keyword evidence="1 3" id="KW-0472">Membrane</keyword>